<organism evidence="2 3">
    <name type="scientific">Porphyra umbilicalis</name>
    <name type="common">Purple laver</name>
    <name type="synonym">Red alga</name>
    <dbReference type="NCBI Taxonomy" id="2786"/>
    <lineage>
        <taxon>Eukaryota</taxon>
        <taxon>Rhodophyta</taxon>
        <taxon>Bangiophyceae</taxon>
        <taxon>Bangiales</taxon>
        <taxon>Bangiaceae</taxon>
        <taxon>Porphyra</taxon>
    </lineage>
</organism>
<evidence type="ECO:0000256" key="1">
    <source>
        <dbReference type="SAM" id="MobiDB-lite"/>
    </source>
</evidence>
<feature type="compositionally biased region" description="Pro residues" evidence="1">
    <location>
        <begin position="197"/>
        <end position="233"/>
    </location>
</feature>
<reference evidence="2 3" key="1">
    <citation type="submission" date="2017-03" db="EMBL/GenBank/DDBJ databases">
        <title>WGS assembly of Porphyra umbilicalis.</title>
        <authorList>
            <person name="Brawley S.H."/>
            <person name="Blouin N.A."/>
            <person name="Ficko-Blean E."/>
            <person name="Wheeler G.L."/>
            <person name="Lohr M."/>
            <person name="Goodson H.V."/>
            <person name="Jenkins J.W."/>
            <person name="Blaby-Haas C.E."/>
            <person name="Helliwell K.E."/>
            <person name="Chan C."/>
            <person name="Marriage T."/>
            <person name="Bhattacharya D."/>
            <person name="Klein A.S."/>
            <person name="Badis Y."/>
            <person name="Brodie J."/>
            <person name="Cao Y."/>
            <person name="Collen J."/>
            <person name="Dittami S.M."/>
            <person name="Gachon C.M."/>
            <person name="Green B.R."/>
            <person name="Karpowicz S."/>
            <person name="Kim J.W."/>
            <person name="Kudahl U."/>
            <person name="Lin S."/>
            <person name="Michel G."/>
            <person name="Mittag M."/>
            <person name="Olson B.J."/>
            <person name="Pangilinan J."/>
            <person name="Peng Y."/>
            <person name="Qiu H."/>
            <person name="Shu S."/>
            <person name="Singer J.T."/>
            <person name="Smith A.G."/>
            <person name="Sprecher B.N."/>
            <person name="Wagner V."/>
            <person name="Wang W."/>
            <person name="Wang Z.-Y."/>
            <person name="Yan J."/>
            <person name="Yarish C."/>
            <person name="Zoeuner-Riek S."/>
            <person name="Zhuang Y."/>
            <person name="Zou Y."/>
            <person name="Lindquist E.A."/>
            <person name="Grimwood J."/>
            <person name="Barry K."/>
            <person name="Rokhsar D.S."/>
            <person name="Schmutz J."/>
            <person name="Stiller J.W."/>
            <person name="Grossman A.R."/>
            <person name="Prochnik S.E."/>
        </authorList>
    </citation>
    <scope>NUCLEOTIDE SEQUENCE [LARGE SCALE GENOMIC DNA]</scope>
    <source>
        <strain evidence="2">4086291</strain>
    </source>
</reference>
<feature type="compositionally biased region" description="Low complexity" evidence="1">
    <location>
        <begin position="276"/>
        <end position="291"/>
    </location>
</feature>
<protein>
    <submittedName>
        <fullName evidence="2">Uncharacterized protein</fullName>
    </submittedName>
</protein>
<sequence length="302" mass="29650">MLVADSTGGSRTFAHTHTSSSHSTTSPWSPNPYLHCVSPHLPQIGTGRCAAPRLPPPGRMRPRGPHGGHQPGNARPTLDTPPPPPLLSPPPPTKTDGDGGDVAPEIALGAKNTHGAAGAVADGVAAAASEAVMPPHTGTTSNTTGGVRTGGAMDPPAAAGERTSRSRVAAALGASDGGSGCAADATAAAVAATSSIPPAPSAKPPAPSAKPPAPSACPPAAFPFPPPRSPHPPASTQRARRRGVPRKRLFPTGPKAPPGGRPHDGGPAPPLPTPTLAPAAADAAAAAAAGPKNSRRSSKAMR</sequence>
<evidence type="ECO:0000313" key="2">
    <source>
        <dbReference type="EMBL" id="OSX75047.1"/>
    </source>
</evidence>
<dbReference type="AlphaFoldDB" id="A0A1X6P2J1"/>
<feature type="compositionally biased region" description="Polar residues" evidence="1">
    <location>
        <begin position="137"/>
        <end position="146"/>
    </location>
</feature>
<feature type="compositionally biased region" description="Pro residues" evidence="1">
    <location>
        <begin position="79"/>
        <end position="93"/>
    </location>
</feature>
<gene>
    <name evidence="2" type="ORF">BU14_0257s0017</name>
</gene>
<evidence type="ECO:0000313" key="3">
    <source>
        <dbReference type="Proteomes" id="UP000218209"/>
    </source>
</evidence>
<dbReference type="EMBL" id="KV918920">
    <property type="protein sequence ID" value="OSX75047.1"/>
    <property type="molecule type" value="Genomic_DNA"/>
</dbReference>
<feature type="compositionally biased region" description="Basic residues" evidence="1">
    <location>
        <begin position="238"/>
        <end position="249"/>
    </location>
</feature>
<feature type="region of interest" description="Disordered" evidence="1">
    <location>
        <begin position="130"/>
        <end position="302"/>
    </location>
</feature>
<proteinExistence type="predicted"/>
<feature type="compositionally biased region" description="Basic residues" evidence="1">
    <location>
        <begin position="293"/>
        <end position="302"/>
    </location>
</feature>
<dbReference type="Proteomes" id="UP000218209">
    <property type="component" value="Unassembled WGS sequence"/>
</dbReference>
<name>A0A1X6P2J1_PORUM</name>
<feature type="compositionally biased region" description="Low complexity" evidence="1">
    <location>
        <begin position="181"/>
        <end position="196"/>
    </location>
</feature>
<feature type="region of interest" description="Disordered" evidence="1">
    <location>
        <begin position="1"/>
        <end position="105"/>
    </location>
</feature>
<feature type="compositionally biased region" description="Low complexity" evidence="1">
    <location>
        <begin position="15"/>
        <end position="26"/>
    </location>
</feature>
<keyword evidence="3" id="KW-1185">Reference proteome</keyword>
<accession>A0A1X6P2J1</accession>